<name>A0AC35GYM5_9BILA</name>
<dbReference type="Proteomes" id="UP000887580">
    <property type="component" value="Unplaced"/>
</dbReference>
<sequence length="82" mass="8894">MQTHWTSNHSITSTLPPITIVGFEVSNFPKTDNIDELLIYENGVTSLTVWTEIYLTAISISNPFVSVAAASSTPESKPTPPS</sequence>
<accession>A0AC35GYM5</accession>
<dbReference type="WBParaSite" id="PS1159_v2.g9906.t1">
    <property type="protein sequence ID" value="PS1159_v2.g9906.t1"/>
    <property type="gene ID" value="PS1159_v2.g9906"/>
</dbReference>
<evidence type="ECO:0000313" key="2">
    <source>
        <dbReference type="WBParaSite" id="PS1159_v2.g9906.t1"/>
    </source>
</evidence>
<proteinExistence type="predicted"/>
<protein>
    <submittedName>
        <fullName evidence="2">Ovule protein</fullName>
    </submittedName>
</protein>
<evidence type="ECO:0000313" key="1">
    <source>
        <dbReference type="Proteomes" id="UP000887580"/>
    </source>
</evidence>
<organism evidence="1 2">
    <name type="scientific">Panagrolaimus sp. PS1159</name>
    <dbReference type="NCBI Taxonomy" id="55785"/>
    <lineage>
        <taxon>Eukaryota</taxon>
        <taxon>Metazoa</taxon>
        <taxon>Ecdysozoa</taxon>
        <taxon>Nematoda</taxon>
        <taxon>Chromadorea</taxon>
        <taxon>Rhabditida</taxon>
        <taxon>Tylenchina</taxon>
        <taxon>Panagrolaimomorpha</taxon>
        <taxon>Panagrolaimoidea</taxon>
        <taxon>Panagrolaimidae</taxon>
        <taxon>Panagrolaimus</taxon>
    </lineage>
</organism>
<reference evidence="2" key="1">
    <citation type="submission" date="2022-11" db="UniProtKB">
        <authorList>
            <consortium name="WormBaseParasite"/>
        </authorList>
    </citation>
    <scope>IDENTIFICATION</scope>
</reference>